<proteinExistence type="predicted"/>
<dbReference type="InParanoid" id="K3WD38"/>
<dbReference type="PROSITE" id="PS00675">
    <property type="entry name" value="SIGMA54_INTERACT_1"/>
    <property type="match status" value="1"/>
</dbReference>
<dbReference type="AlphaFoldDB" id="K3WD38"/>
<dbReference type="VEuPathDB" id="FungiDB:PYU1_G002876"/>
<name>K3WD38_GLOUD</name>
<accession>K3WD38</accession>
<organism evidence="1 2">
    <name type="scientific">Globisporangium ultimum (strain ATCC 200006 / CBS 805.95 / DAOM BR144)</name>
    <name type="common">Pythium ultimum</name>
    <dbReference type="NCBI Taxonomy" id="431595"/>
    <lineage>
        <taxon>Eukaryota</taxon>
        <taxon>Sar</taxon>
        <taxon>Stramenopiles</taxon>
        <taxon>Oomycota</taxon>
        <taxon>Peronosporomycetes</taxon>
        <taxon>Pythiales</taxon>
        <taxon>Pythiaceae</taxon>
        <taxon>Globisporangium</taxon>
    </lineage>
</organism>
<dbReference type="eggNOG" id="ENOG502RWU7">
    <property type="taxonomic scope" value="Eukaryota"/>
</dbReference>
<reference evidence="2" key="1">
    <citation type="journal article" date="2010" name="Genome Biol.">
        <title>Genome sequence of the necrotrophic plant pathogen Pythium ultimum reveals original pathogenicity mechanisms and effector repertoire.</title>
        <authorList>
            <person name="Levesque C.A."/>
            <person name="Brouwer H."/>
            <person name="Cano L."/>
            <person name="Hamilton J.P."/>
            <person name="Holt C."/>
            <person name="Huitema E."/>
            <person name="Raffaele S."/>
            <person name="Robideau G.P."/>
            <person name="Thines M."/>
            <person name="Win J."/>
            <person name="Zerillo M.M."/>
            <person name="Beakes G.W."/>
            <person name="Boore J.L."/>
            <person name="Busam D."/>
            <person name="Dumas B."/>
            <person name="Ferriera S."/>
            <person name="Fuerstenberg S.I."/>
            <person name="Gachon C.M."/>
            <person name="Gaulin E."/>
            <person name="Govers F."/>
            <person name="Grenville-Briggs L."/>
            <person name="Horner N."/>
            <person name="Hostetler J."/>
            <person name="Jiang R.H."/>
            <person name="Johnson J."/>
            <person name="Krajaejun T."/>
            <person name="Lin H."/>
            <person name="Meijer H.J."/>
            <person name="Moore B."/>
            <person name="Morris P."/>
            <person name="Phuntmart V."/>
            <person name="Puiu D."/>
            <person name="Shetty J."/>
            <person name="Stajich J.E."/>
            <person name="Tripathy S."/>
            <person name="Wawra S."/>
            <person name="van West P."/>
            <person name="Whitty B.R."/>
            <person name="Coutinho P.M."/>
            <person name="Henrissat B."/>
            <person name="Martin F."/>
            <person name="Thomas P.D."/>
            <person name="Tyler B.M."/>
            <person name="De Vries R.P."/>
            <person name="Kamoun S."/>
            <person name="Yandell M."/>
            <person name="Tisserat N."/>
            <person name="Buell C.R."/>
        </authorList>
    </citation>
    <scope>NUCLEOTIDE SEQUENCE</scope>
    <source>
        <strain evidence="2">DAOM:BR144</strain>
    </source>
</reference>
<dbReference type="Gene3D" id="3.40.50.300">
    <property type="entry name" value="P-loop containing nucleotide triphosphate hydrolases"/>
    <property type="match status" value="1"/>
</dbReference>
<keyword evidence="2" id="KW-1185">Reference proteome</keyword>
<evidence type="ECO:0000313" key="1">
    <source>
        <dbReference type="EnsemblProtists" id="PYU1_T002879"/>
    </source>
</evidence>
<dbReference type="EMBL" id="GL376628">
    <property type="status" value="NOT_ANNOTATED_CDS"/>
    <property type="molecule type" value="Genomic_DNA"/>
</dbReference>
<dbReference type="InterPro" id="IPR027417">
    <property type="entry name" value="P-loop_NTPase"/>
</dbReference>
<reference evidence="2" key="2">
    <citation type="submission" date="2010-04" db="EMBL/GenBank/DDBJ databases">
        <authorList>
            <person name="Buell R."/>
            <person name="Hamilton J."/>
            <person name="Hostetler J."/>
        </authorList>
    </citation>
    <scope>NUCLEOTIDE SEQUENCE [LARGE SCALE GENOMIC DNA]</scope>
    <source>
        <strain evidence="2">DAOM:BR144</strain>
    </source>
</reference>
<dbReference type="STRING" id="431595.K3WD38"/>
<sequence length="84" mass="9138">MEIPSVRVLVVGDSGVGKTTLLRAICRDPSEGAAAAPQHRWTTGCDVHVLLHQYREAYGVEKEVYVEFIDVGGHPKELVLAQPA</sequence>
<dbReference type="InterPro" id="IPR025662">
    <property type="entry name" value="Sigma_54_int_dom_ATP-bd_1"/>
</dbReference>
<protein>
    <submittedName>
        <fullName evidence="1">Uncharacterized protein</fullName>
    </submittedName>
</protein>
<dbReference type="HOGENOM" id="CLU_2532475_0_0_1"/>
<dbReference type="EnsemblProtists" id="PYU1_T002879">
    <property type="protein sequence ID" value="PYU1_T002879"/>
    <property type="gene ID" value="PYU1_G002876"/>
</dbReference>
<dbReference type="Proteomes" id="UP000019132">
    <property type="component" value="Unassembled WGS sequence"/>
</dbReference>
<evidence type="ECO:0000313" key="2">
    <source>
        <dbReference type="Proteomes" id="UP000019132"/>
    </source>
</evidence>
<dbReference type="SUPFAM" id="SSF52540">
    <property type="entry name" value="P-loop containing nucleoside triphosphate hydrolases"/>
    <property type="match status" value="1"/>
</dbReference>
<reference evidence="1" key="3">
    <citation type="submission" date="2015-02" db="UniProtKB">
        <authorList>
            <consortium name="EnsemblProtists"/>
        </authorList>
    </citation>
    <scope>IDENTIFICATION</scope>
    <source>
        <strain evidence="1">DAOM BR144</strain>
    </source>
</reference>